<dbReference type="Pfam" id="PF01595">
    <property type="entry name" value="CNNM"/>
    <property type="match status" value="1"/>
</dbReference>
<evidence type="ECO:0000256" key="8">
    <source>
        <dbReference type="PROSITE-ProRule" id="PRU01193"/>
    </source>
</evidence>
<dbReference type="FunFam" id="3.10.580.10:FF:000002">
    <property type="entry name" value="Magnesium/cobalt efflux protein CorC"/>
    <property type="match status" value="1"/>
</dbReference>
<comment type="subcellular location">
    <subcellularLocation>
        <location evidence="1">Membrane</location>
        <topology evidence="1">Multi-pass membrane protein</topology>
    </subcellularLocation>
</comment>
<keyword evidence="2 8" id="KW-0812">Transmembrane</keyword>
<dbReference type="InterPro" id="IPR046342">
    <property type="entry name" value="CBS_dom_sf"/>
</dbReference>
<dbReference type="PANTHER" id="PTHR22777">
    <property type="entry name" value="HEMOLYSIN-RELATED"/>
    <property type="match status" value="1"/>
</dbReference>
<dbReference type="SUPFAM" id="SSF54631">
    <property type="entry name" value="CBS-domain pair"/>
    <property type="match status" value="1"/>
</dbReference>
<dbReference type="InterPro" id="IPR016169">
    <property type="entry name" value="FAD-bd_PCMH_sub2"/>
</dbReference>
<dbReference type="InterPro" id="IPR044751">
    <property type="entry name" value="Ion_transp-like_CBS"/>
</dbReference>
<name>A0A7V3PUD4_UNCW3</name>
<accession>A0A7V3PUD4</accession>
<reference evidence="12" key="1">
    <citation type="journal article" date="2020" name="mSystems">
        <title>Genome- and Community-Level Interaction Insights into Carbon Utilization and Element Cycling Functions of Hydrothermarchaeota in Hydrothermal Sediment.</title>
        <authorList>
            <person name="Zhou Z."/>
            <person name="Liu Y."/>
            <person name="Xu W."/>
            <person name="Pan J."/>
            <person name="Luo Z.H."/>
            <person name="Li M."/>
        </authorList>
    </citation>
    <scope>NUCLEOTIDE SEQUENCE [LARGE SCALE GENOMIC DNA]</scope>
    <source>
        <strain evidence="12">SpSt-914</strain>
    </source>
</reference>
<evidence type="ECO:0000256" key="7">
    <source>
        <dbReference type="PROSITE-ProRule" id="PRU00703"/>
    </source>
</evidence>
<evidence type="ECO:0000259" key="10">
    <source>
        <dbReference type="PROSITE" id="PS51371"/>
    </source>
</evidence>
<evidence type="ECO:0000259" key="11">
    <source>
        <dbReference type="PROSITE" id="PS51846"/>
    </source>
</evidence>
<keyword evidence="6 8" id="KW-0472">Membrane</keyword>
<evidence type="ECO:0000256" key="1">
    <source>
        <dbReference type="ARBA" id="ARBA00004141"/>
    </source>
</evidence>
<evidence type="ECO:0000256" key="5">
    <source>
        <dbReference type="ARBA" id="ARBA00023122"/>
    </source>
</evidence>
<dbReference type="Pfam" id="PF00571">
    <property type="entry name" value="CBS"/>
    <property type="match status" value="2"/>
</dbReference>
<feature type="transmembrane region" description="Helical" evidence="9">
    <location>
        <begin position="121"/>
        <end position="139"/>
    </location>
</feature>
<dbReference type="CDD" id="cd04590">
    <property type="entry name" value="CBS_pair_CorC_HlyC_assoc"/>
    <property type="match status" value="1"/>
</dbReference>
<protein>
    <submittedName>
        <fullName evidence="12">HlyC/CorC family transporter</fullName>
    </submittedName>
</protein>
<comment type="caution">
    <text evidence="12">The sequence shown here is derived from an EMBL/GenBank/DDBJ whole genome shotgun (WGS) entry which is preliminary data.</text>
</comment>
<evidence type="ECO:0000256" key="9">
    <source>
        <dbReference type="SAM" id="Phobius"/>
    </source>
</evidence>
<evidence type="ECO:0000256" key="4">
    <source>
        <dbReference type="ARBA" id="ARBA00022989"/>
    </source>
</evidence>
<feature type="domain" description="CNNM transmembrane" evidence="11">
    <location>
        <begin position="1"/>
        <end position="179"/>
    </location>
</feature>
<evidence type="ECO:0000256" key="6">
    <source>
        <dbReference type="ARBA" id="ARBA00023136"/>
    </source>
</evidence>
<dbReference type="Pfam" id="PF03471">
    <property type="entry name" value="CorC_HlyC"/>
    <property type="match status" value="1"/>
</dbReference>
<keyword evidence="4 8" id="KW-1133">Transmembrane helix</keyword>
<feature type="transmembrane region" description="Helical" evidence="9">
    <location>
        <begin position="49"/>
        <end position="74"/>
    </location>
</feature>
<gene>
    <name evidence="12" type="ORF">ENX16_06325</name>
</gene>
<dbReference type="Gene3D" id="3.30.465.10">
    <property type="match status" value="1"/>
</dbReference>
<dbReference type="Gene3D" id="3.10.580.10">
    <property type="entry name" value="CBS-domain"/>
    <property type="match status" value="1"/>
</dbReference>
<keyword evidence="5 7" id="KW-0129">CBS domain</keyword>
<dbReference type="InterPro" id="IPR005170">
    <property type="entry name" value="Transptr-assoc_dom"/>
</dbReference>
<dbReference type="AlphaFoldDB" id="A0A7V3PUD4"/>
<proteinExistence type="predicted"/>
<dbReference type="InterPro" id="IPR000644">
    <property type="entry name" value="CBS_dom"/>
</dbReference>
<dbReference type="PROSITE" id="PS51371">
    <property type="entry name" value="CBS"/>
    <property type="match status" value="2"/>
</dbReference>
<evidence type="ECO:0000256" key="2">
    <source>
        <dbReference type="ARBA" id="ARBA00022692"/>
    </source>
</evidence>
<dbReference type="GO" id="GO:0005886">
    <property type="term" value="C:plasma membrane"/>
    <property type="evidence" value="ECO:0007669"/>
    <property type="project" value="TreeGrafter"/>
</dbReference>
<sequence length="406" mass="45625">MFWTLFSTIVLLFFSFIFSGSEAALFSLPDWRIQENQRIKELISQPRRLLGTLLLGNLLVNISATAIFTLFLLYLSRDLLINKSIIIGVGGIVLTVILLLFGEITPKIIATRNPNAWNKIFLPFIAFCNWLFSPLTWALNKINTFATLFPEEPTQLTAQELHTMITFGREQGVLLAGEEEILRNLIELDKRTVSEVMTPRKDIVAVPATATIATTLTVCRQSGFSRLPVYSENLDQITGIVYAKDLLTATGLEPSQPVTTITRAPYFIPEVKRLSSLLDELRRKNSHIAIVIDEFGQTAGLVTLEDILEAIFGEISDEFDHSEELPYHKIADGTFLVDGDIDIATLNRLFDNAFAGIDFDRLSSFIHDRLGRLPRTDDTFNLGNLKITVVEVSKHRLEKVLIKKIG</sequence>
<feature type="transmembrane region" description="Helical" evidence="9">
    <location>
        <begin position="80"/>
        <end position="101"/>
    </location>
</feature>
<dbReference type="SMART" id="SM00116">
    <property type="entry name" value="CBS"/>
    <property type="match status" value="2"/>
</dbReference>
<dbReference type="InterPro" id="IPR036318">
    <property type="entry name" value="FAD-bd_PCMH-like_sf"/>
</dbReference>
<dbReference type="PROSITE" id="PS51846">
    <property type="entry name" value="CNNM"/>
    <property type="match status" value="1"/>
</dbReference>
<dbReference type="GO" id="GO:0050660">
    <property type="term" value="F:flavin adenine dinucleotide binding"/>
    <property type="evidence" value="ECO:0007669"/>
    <property type="project" value="InterPro"/>
</dbReference>
<dbReference type="SUPFAM" id="SSF56176">
    <property type="entry name" value="FAD-binding/transporter-associated domain-like"/>
    <property type="match status" value="1"/>
</dbReference>
<organism evidence="12">
    <name type="scientific">candidate division WOR-3 bacterium</name>
    <dbReference type="NCBI Taxonomy" id="2052148"/>
    <lineage>
        <taxon>Bacteria</taxon>
        <taxon>Bacteria division WOR-3</taxon>
    </lineage>
</organism>
<keyword evidence="3" id="KW-0677">Repeat</keyword>
<dbReference type="SMART" id="SM01091">
    <property type="entry name" value="CorC_HlyC"/>
    <property type="match status" value="1"/>
</dbReference>
<feature type="domain" description="CBS" evidence="10">
    <location>
        <begin position="197"/>
        <end position="258"/>
    </location>
</feature>
<dbReference type="EMBL" id="DTMZ01000151">
    <property type="protein sequence ID" value="HGD13676.1"/>
    <property type="molecule type" value="Genomic_DNA"/>
</dbReference>
<evidence type="ECO:0000313" key="12">
    <source>
        <dbReference type="EMBL" id="HGD13676.1"/>
    </source>
</evidence>
<feature type="domain" description="CBS" evidence="10">
    <location>
        <begin position="261"/>
        <end position="318"/>
    </location>
</feature>
<evidence type="ECO:0000256" key="3">
    <source>
        <dbReference type="ARBA" id="ARBA00022737"/>
    </source>
</evidence>
<dbReference type="InterPro" id="IPR002550">
    <property type="entry name" value="CNNM"/>
</dbReference>
<dbReference type="PANTHER" id="PTHR22777:SF17">
    <property type="entry name" value="UPF0053 PROTEIN SLL0260"/>
    <property type="match status" value="1"/>
</dbReference>
<feature type="transmembrane region" description="Helical" evidence="9">
    <location>
        <begin position="6"/>
        <end position="28"/>
    </location>
</feature>